<protein>
    <recommendedName>
        <fullName evidence="5">5-formyltetrahydrofolate cyclo-ligase</fullName>
        <ecNumber evidence="5">6.3.3.2</ecNumber>
    </recommendedName>
</protein>
<dbReference type="SUPFAM" id="SSF100950">
    <property type="entry name" value="NagB/RpiA/CoA transferase-like"/>
    <property type="match status" value="1"/>
</dbReference>
<keyword evidence="7" id="KW-1185">Reference proteome</keyword>
<dbReference type="GO" id="GO:0030272">
    <property type="term" value="F:5-formyltetrahydrofolate cyclo-ligase activity"/>
    <property type="evidence" value="ECO:0007669"/>
    <property type="project" value="UniProtKB-EC"/>
</dbReference>
<dbReference type="GO" id="GO:0005524">
    <property type="term" value="F:ATP binding"/>
    <property type="evidence" value="ECO:0007669"/>
    <property type="project" value="UniProtKB-KW"/>
</dbReference>
<evidence type="ECO:0000256" key="4">
    <source>
        <dbReference type="PIRSR" id="PIRSR006806-1"/>
    </source>
</evidence>
<dbReference type="GO" id="GO:0009396">
    <property type="term" value="P:folic acid-containing compound biosynthetic process"/>
    <property type="evidence" value="ECO:0007669"/>
    <property type="project" value="TreeGrafter"/>
</dbReference>
<dbReference type="KEGG" id="psua:FLK61_29765"/>
<feature type="binding site" evidence="4">
    <location>
        <position position="46"/>
    </location>
    <ligand>
        <name>substrate</name>
    </ligand>
</feature>
<gene>
    <name evidence="6" type="ORF">FLK61_29765</name>
</gene>
<name>A0A859FC38_9BACI</name>
<evidence type="ECO:0000256" key="5">
    <source>
        <dbReference type="RuleBase" id="RU361279"/>
    </source>
</evidence>
<feature type="binding site" evidence="4">
    <location>
        <begin position="130"/>
        <end position="138"/>
    </location>
    <ligand>
        <name>ATP</name>
        <dbReference type="ChEBI" id="CHEBI:30616"/>
    </ligand>
</feature>
<dbReference type="AlphaFoldDB" id="A0A859FC38"/>
<dbReference type="RefSeq" id="WP_176008950.1">
    <property type="nucleotide sequence ID" value="NZ_CP041372.2"/>
</dbReference>
<comment type="similarity">
    <text evidence="1 5">Belongs to the 5-formyltetrahydrofolate cyclo-ligase family.</text>
</comment>
<dbReference type="GO" id="GO:0035999">
    <property type="term" value="P:tetrahydrofolate interconversion"/>
    <property type="evidence" value="ECO:0007669"/>
    <property type="project" value="TreeGrafter"/>
</dbReference>
<evidence type="ECO:0000256" key="3">
    <source>
        <dbReference type="ARBA" id="ARBA00022840"/>
    </source>
</evidence>
<evidence type="ECO:0000313" key="6">
    <source>
        <dbReference type="EMBL" id="QKS70913.1"/>
    </source>
</evidence>
<dbReference type="PANTHER" id="PTHR23407">
    <property type="entry name" value="ATPASE INHIBITOR/5-FORMYLTETRAHYDROFOLATE CYCLO-LIGASE"/>
    <property type="match status" value="1"/>
</dbReference>
<dbReference type="PIRSF" id="PIRSF006806">
    <property type="entry name" value="FTHF_cligase"/>
    <property type="match status" value="1"/>
</dbReference>
<keyword evidence="2 4" id="KW-0547">Nucleotide-binding</keyword>
<evidence type="ECO:0000256" key="2">
    <source>
        <dbReference type="ARBA" id="ARBA00022741"/>
    </source>
</evidence>
<dbReference type="InterPro" id="IPR002698">
    <property type="entry name" value="FTHF_cligase"/>
</dbReference>
<keyword evidence="3 4" id="KW-0067">ATP-binding</keyword>
<comment type="catalytic activity">
    <reaction evidence="5">
        <text>(6S)-5-formyl-5,6,7,8-tetrahydrofolate + ATP = (6R)-5,10-methenyltetrahydrofolate + ADP + phosphate</text>
        <dbReference type="Rhea" id="RHEA:10488"/>
        <dbReference type="ChEBI" id="CHEBI:30616"/>
        <dbReference type="ChEBI" id="CHEBI:43474"/>
        <dbReference type="ChEBI" id="CHEBI:57455"/>
        <dbReference type="ChEBI" id="CHEBI:57457"/>
        <dbReference type="ChEBI" id="CHEBI:456216"/>
        <dbReference type="EC" id="6.3.3.2"/>
    </reaction>
</comment>
<proteinExistence type="inferred from homology"/>
<comment type="cofactor">
    <cofactor evidence="5">
        <name>Mg(2+)</name>
        <dbReference type="ChEBI" id="CHEBI:18420"/>
    </cofactor>
</comment>
<dbReference type="InterPro" id="IPR024185">
    <property type="entry name" value="FTHF_cligase-like_sf"/>
</dbReference>
<dbReference type="EC" id="6.3.3.2" evidence="5"/>
<dbReference type="NCBIfam" id="TIGR02727">
    <property type="entry name" value="MTHFS_bact"/>
    <property type="match status" value="1"/>
</dbReference>
<accession>A0A859FC38</accession>
<keyword evidence="5" id="KW-0460">Magnesium</keyword>
<reference evidence="7" key="1">
    <citation type="submission" date="2019-07" db="EMBL/GenBank/DDBJ databases">
        <title>Bacillus alkalisoli sp. nov. isolated from saline soil.</title>
        <authorList>
            <person name="Sun J.-Q."/>
            <person name="Xu L."/>
        </authorList>
    </citation>
    <scope>NUCLEOTIDE SEQUENCE [LARGE SCALE GENOMIC DNA]</scope>
    <source>
        <strain evidence="7">M4U3P1</strain>
    </source>
</reference>
<dbReference type="PANTHER" id="PTHR23407:SF1">
    <property type="entry name" value="5-FORMYLTETRAHYDROFOLATE CYCLO-LIGASE"/>
    <property type="match status" value="1"/>
</dbReference>
<dbReference type="InterPro" id="IPR037171">
    <property type="entry name" value="NagB/RpiA_transferase-like"/>
</dbReference>
<dbReference type="Proteomes" id="UP000318138">
    <property type="component" value="Chromosome"/>
</dbReference>
<dbReference type="EMBL" id="CP041372">
    <property type="protein sequence ID" value="QKS70913.1"/>
    <property type="molecule type" value="Genomic_DNA"/>
</dbReference>
<evidence type="ECO:0000256" key="1">
    <source>
        <dbReference type="ARBA" id="ARBA00010638"/>
    </source>
</evidence>
<feature type="binding site" evidence="4">
    <location>
        <begin position="4"/>
        <end position="8"/>
    </location>
    <ligand>
        <name>ATP</name>
        <dbReference type="ChEBI" id="CHEBI:30616"/>
    </ligand>
</feature>
<dbReference type="Gene3D" id="3.40.50.10420">
    <property type="entry name" value="NagB/RpiA/CoA transferase-like"/>
    <property type="match status" value="1"/>
</dbReference>
<keyword evidence="6" id="KW-0436">Ligase</keyword>
<dbReference type="GO" id="GO:0046872">
    <property type="term" value="F:metal ion binding"/>
    <property type="evidence" value="ECO:0007669"/>
    <property type="project" value="UniProtKB-KW"/>
</dbReference>
<organism evidence="6 7">
    <name type="scientific">Paenalkalicoccus suaedae</name>
    <dbReference type="NCBI Taxonomy" id="2592382"/>
    <lineage>
        <taxon>Bacteria</taxon>
        <taxon>Bacillati</taxon>
        <taxon>Bacillota</taxon>
        <taxon>Bacilli</taxon>
        <taxon>Bacillales</taxon>
        <taxon>Bacillaceae</taxon>
        <taxon>Paenalkalicoccus</taxon>
    </lineage>
</organism>
<evidence type="ECO:0000313" key="7">
    <source>
        <dbReference type="Proteomes" id="UP000318138"/>
    </source>
</evidence>
<dbReference type="Pfam" id="PF01812">
    <property type="entry name" value="5-FTHF_cyc-lig"/>
    <property type="match status" value="1"/>
</dbReference>
<keyword evidence="5" id="KW-0479">Metal-binding</keyword>
<sequence length="183" mass="21437">MNLKKEYRKKGKELLKHKSSEEVSQLHSRLFLSSAWKQATCIAMTISMPHEIDTYRLIEQAWEENKRVCVPKSFPDNKELRFYELTDFAQLEETFFQLKEPNTRVSNEVKREEIDVILVPGLMFDLNGYRVGYGGGYYDRYLASSSALTLSICLDEQLIDHVPRNTYDVKVDQVLTPQREIYT</sequence>
<feature type="binding site" evidence="4">
    <location>
        <position position="51"/>
    </location>
    <ligand>
        <name>substrate</name>
    </ligand>
</feature>